<dbReference type="EMBL" id="JAUCGQ010000001">
    <property type="protein sequence ID" value="MDM7853376.1"/>
    <property type="molecule type" value="Genomic_DNA"/>
</dbReference>
<sequence>MTADDRRDGDARGAGRPDGDSGGAGRSAGGSGGAGRPRGDRRDAGRQGVERRDAGRQGVERRDASGRQRGAARAEGRSTRSAAAPSQRRRGTDAPRRAAFDVLRAVADSDSYANLVLPPLLRERGIRGRDAAFATELAYGALRLRGRYDAVITLAADRPTDRIDGPVLDVLRLGVHQLLGMRVPPHAAVSETVGLAREAVGAGPAQFVNAVLRAVEREADWDARIADAAGDDPLLRLATVESHPVWVARALREALVAHGRTADELAALLAADNAAPRVTLVARPGLATRDELGGTPGHLAPTAATLGGGDPAAVEAVREGRAGVQDEGSQLVALALAAAPLDGPDVRWLDLCAGPGGKAALLAACAAERGARLLANELQPHRARLVEQALRAVPPGAVEAVRTGDGRLLGDDEPGGYDRVMVDAPCTGLGALRRRPESRWRRVPADVAALGELQRALLASALRAVRPGGVVAYVTCSPHVAETQLVVVDALRAATKAGLGVQRIDAAAVVRGIAPDAELTDRDDVQLWPHVHGTDAMHLTLLRRTS</sequence>
<comment type="similarity">
    <text evidence="5">Belongs to the class I-like SAM-binding methyltransferase superfamily. RsmB/NOP family.</text>
</comment>
<dbReference type="SUPFAM" id="SSF48013">
    <property type="entry name" value="NusB-like"/>
    <property type="match status" value="1"/>
</dbReference>
<feature type="region of interest" description="Disordered" evidence="6">
    <location>
        <begin position="1"/>
        <end position="96"/>
    </location>
</feature>
<dbReference type="Gene3D" id="3.40.50.150">
    <property type="entry name" value="Vaccinia Virus protein VP39"/>
    <property type="match status" value="1"/>
</dbReference>
<evidence type="ECO:0000256" key="3">
    <source>
        <dbReference type="ARBA" id="ARBA00022691"/>
    </source>
</evidence>
<evidence type="ECO:0000256" key="5">
    <source>
        <dbReference type="PROSITE-ProRule" id="PRU01023"/>
    </source>
</evidence>
<protein>
    <submittedName>
        <fullName evidence="8">Transcription antitermination factor NusB</fullName>
    </submittedName>
</protein>
<dbReference type="SUPFAM" id="SSF53335">
    <property type="entry name" value="S-adenosyl-L-methionine-dependent methyltransferases"/>
    <property type="match status" value="1"/>
</dbReference>
<dbReference type="InterPro" id="IPR049560">
    <property type="entry name" value="MeTrfase_RsmB-F_NOP2_cat"/>
</dbReference>
<accession>A0ABT7SB16</accession>
<dbReference type="InterPro" id="IPR001678">
    <property type="entry name" value="MeTrfase_RsmB-F_NOP2_dom"/>
</dbReference>
<feature type="compositionally biased region" description="Gly residues" evidence="6">
    <location>
        <begin position="20"/>
        <end position="36"/>
    </location>
</feature>
<reference evidence="8 9" key="1">
    <citation type="submission" date="2023-06" db="EMBL/GenBank/DDBJ databases">
        <title>Cellulomonas sp. MW4 Whole genome sequence.</title>
        <authorList>
            <person name="Park S."/>
        </authorList>
    </citation>
    <scope>NUCLEOTIDE SEQUENCE [LARGE SCALE GENOMIC DNA]</scope>
    <source>
        <strain evidence="8 9">MW4</strain>
    </source>
</reference>
<evidence type="ECO:0000259" key="7">
    <source>
        <dbReference type="PROSITE" id="PS51686"/>
    </source>
</evidence>
<name>A0ABT7SB16_9CELL</name>
<evidence type="ECO:0000256" key="1">
    <source>
        <dbReference type="ARBA" id="ARBA00022603"/>
    </source>
</evidence>
<dbReference type="Proteomes" id="UP001529338">
    <property type="component" value="Unassembled WGS sequence"/>
</dbReference>
<feature type="active site" description="Nucleophile" evidence="5">
    <location>
        <position position="476"/>
    </location>
</feature>
<dbReference type="InterPro" id="IPR006027">
    <property type="entry name" value="NusB_RsmB_TIM44"/>
</dbReference>
<feature type="binding site" evidence="5">
    <location>
        <position position="405"/>
    </location>
    <ligand>
        <name>S-adenosyl-L-methionine</name>
        <dbReference type="ChEBI" id="CHEBI:59789"/>
    </ligand>
</feature>
<dbReference type="InterPro" id="IPR023267">
    <property type="entry name" value="RCMT"/>
</dbReference>
<dbReference type="Gene3D" id="1.10.940.10">
    <property type="entry name" value="NusB-like"/>
    <property type="match status" value="1"/>
</dbReference>
<evidence type="ECO:0000256" key="4">
    <source>
        <dbReference type="ARBA" id="ARBA00022884"/>
    </source>
</evidence>
<feature type="binding site" evidence="5">
    <location>
        <position position="377"/>
    </location>
    <ligand>
        <name>S-adenosyl-L-methionine</name>
        <dbReference type="ChEBI" id="CHEBI:59789"/>
    </ligand>
</feature>
<proteinExistence type="inferred from homology"/>
<keyword evidence="9" id="KW-1185">Reference proteome</keyword>
<dbReference type="CDD" id="cd02440">
    <property type="entry name" value="AdoMet_MTases"/>
    <property type="match status" value="1"/>
</dbReference>
<dbReference type="InterPro" id="IPR029063">
    <property type="entry name" value="SAM-dependent_MTases_sf"/>
</dbReference>
<keyword evidence="2 5" id="KW-0808">Transferase</keyword>
<evidence type="ECO:0000256" key="6">
    <source>
        <dbReference type="SAM" id="MobiDB-lite"/>
    </source>
</evidence>
<keyword evidence="4 5" id="KW-0694">RNA-binding</keyword>
<dbReference type="InterPro" id="IPR035926">
    <property type="entry name" value="NusB-like_sf"/>
</dbReference>
<evidence type="ECO:0000313" key="8">
    <source>
        <dbReference type="EMBL" id="MDM7853376.1"/>
    </source>
</evidence>
<feature type="compositionally biased region" description="Basic and acidic residues" evidence="6">
    <location>
        <begin position="1"/>
        <end position="19"/>
    </location>
</feature>
<feature type="binding site" evidence="5">
    <location>
        <begin position="352"/>
        <end position="358"/>
    </location>
    <ligand>
        <name>S-adenosyl-L-methionine</name>
        <dbReference type="ChEBI" id="CHEBI:59789"/>
    </ligand>
</feature>
<keyword evidence="3 5" id="KW-0949">S-adenosyl-L-methionine</keyword>
<feature type="binding site" evidence="5">
    <location>
        <position position="423"/>
    </location>
    <ligand>
        <name>S-adenosyl-L-methionine</name>
        <dbReference type="ChEBI" id="CHEBI:59789"/>
    </ligand>
</feature>
<organism evidence="8 9">
    <name type="scientific">Cellulomonas alba</name>
    <dbReference type="NCBI Taxonomy" id="3053467"/>
    <lineage>
        <taxon>Bacteria</taxon>
        <taxon>Bacillati</taxon>
        <taxon>Actinomycetota</taxon>
        <taxon>Actinomycetes</taxon>
        <taxon>Micrococcales</taxon>
        <taxon>Cellulomonadaceae</taxon>
        <taxon>Cellulomonas</taxon>
    </lineage>
</organism>
<dbReference type="PANTHER" id="PTHR22807">
    <property type="entry name" value="NOP2 YEAST -RELATED NOL1/NOP2/FMU SUN DOMAIN-CONTAINING"/>
    <property type="match status" value="1"/>
</dbReference>
<dbReference type="PANTHER" id="PTHR22807:SF53">
    <property type="entry name" value="RIBOSOMAL RNA SMALL SUBUNIT METHYLTRANSFERASE B-RELATED"/>
    <property type="match status" value="1"/>
</dbReference>
<comment type="caution">
    <text evidence="8">The sequence shown here is derived from an EMBL/GenBank/DDBJ whole genome shotgun (WGS) entry which is preliminary data.</text>
</comment>
<dbReference type="PRINTS" id="PR02008">
    <property type="entry name" value="RCMTFAMILY"/>
</dbReference>
<dbReference type="Pfam" id="PF01029">
    <property type="entry name" value="NusB"/>
    <property type="match status" value="1"/>
</dbReference>
<dbReference type="Pfam" id="PF01189">
    <property type="entry name" value="Methyltr_RsmB-F"/>
    <property type="match status" value="1"/>
</dbReference>
<evidence type="ECO:0000313" key="9">
    <source>
        <dbReference type="Proteomes" id="UP001529338"/>
    </source>
</evidence>
<feature type="domain" description="SAM-dependent MTase RsmB/NOP-type" evidence="7">
    <location>
        <begin position="254"/>
        <end position="545"/>
    </location>
</feature>
<gene>
    <name evidence="8" type="ORF">QRT04_00380</name>
</gene>
<keyword evidence="1 5" id="KW-0489">Methyltransferase</keyword>
<feature type="compositionally biased region" description="Basic and acidic residues" evidence="6">
    <location>
        <begin position="37"/>
        <end position="78"/>
    </location>
</feature>
<evidence type="ECO:0000256" key="2">
    <source>
        <dbReference type="ARBA" id="ARBA00022679"/>
    </source>
</evidence>
<dbReference type="PROSITE" id="PS51686">
    <property type="entry name" value="SAM_MT_RSMB_NOP"/>
    <property type="match status" value="1"/>
</dbReference>
<dbReference type="RefSeq" id="WP_289452901.1">
    <property type="nucleotide sequence ID" value="NZ_JAUCGQ010000001.1"/>
</dbReference>